<gene>
    <name evidence="1" type="ORF">CFOL_v3_23307</name>
</gene>
<dbReference type="CDD" id="cd00303">
    <property type="entry name" value="retropepsin_like"/>
    <property type="match status" value="1"/>
</dbReference>
<dbReference type="Gene3D" id="2.40.70.10">
    <property type="entry name" value="Acid Proteases"/>
    <property type="match status" value="1"/>
</dbReference>
<proteinExistence type="predicted"/>
<dbReference type="EMBL" id="BDDD01002056">
    <property type="protein sequence ID" value="GAV79844.1"/>
    <property type="molecule type" value="Genomic_DNA"/>
</dbReference>
<sequence length="171" mass="19168">MDERRLKNLCFWCDEKFVPGHKCKNIQVYMMEVEGVVEEEGKDVLEGCENESTNQQPELSLHALTEAMGQQTMQVVGMLGRRPMQVLIDYGSTHNFLSAGLAHKLGLLGQDMPIMSVKVANGEQLPCSKVIRNFSMKIQGYVFGTDVFLIPLENYDLILGIQWLASLGDIS</sequence>
<dbReference type="Pfam" id="PF08284">
    <property type="entry name" value="RVP_2"/>
    <property type="match status" value="1"/>
</dbReference>
<reference evidence="2" key="1">
    <citation type="submission" date="2016-04" db="EMBL/GenBank/DDBJ databases">
        <title>Cephalotus genome sequencing.</title>
        <authorList>
            <person name="Fukushima K."/>
            <person name="Hasebe M."/>
            <person name="Fang X."/>
        </authorList>
    </citation>
    <scope>NUCLEOTIDE SEQUENCE [LARGE SCALE GENOMIC DNA]</scope>
    <source>
        <strain evidence="2">cv. St1</strain>
    </source>
</reference>
<evidence type="ECO:0000313" key="1">
    <source>
        <dbReference type="EMBL" id="GAV79844.1"/>
    </source>
</evidence>
<dbReference type="InParanoid" id="A0A1Q3CHV1"/>
<dbReference type="Proteomes" id="UP000187406">
    <property type="component" value="Unassembled WGS sequence"/>
</dbReference>
<dbReference type="OrthoDB" id="1934862at2759"/>
<comment type="caution">
    <text evidence="1">The sequence shown here is derived from an EMBL/GenBank/DDBJ whole genome shotgun (WGS) entry which is preliminary data.</text>
</comment>
<name>A0A1Q3CHV1_CEPFO</name>
<keyword evidence="2" id="KW-1185">Reference proteome</keyword>
<organism evidence="1 2">
    <name type="scientific">Cephalotus follicularis</name>
    <name type="common">Albany pitcher plant</name>
    <dbReference type="NCBI Taxonomy" id="3775"/>
    <lineage>
        <taxon>Eukaryota</taxon>
        <taxon>Viridiplantae</taxon>
        <taxon>Streptophyta</taxon>
        <taxon>Embryophyta</taxon>
        <taxon>Tracheophyta</taxon>
        <taxon>Spermatophyta</taxon>
        <taxon>Magnoliopsida</taxon>
        <taxon>eudicotyledons</taxon>
        <taxon>Gunneridae</taxon>
        <taxon>Pentapetalae</taxon>
        <taxon>rosids</taxon>
        <taxon>fabids</taxon>
        <taxon>Oxalidales</taxon>
        <taxon>Cephalotaceae</taxon>
        <taxon>Cephalotus</taxon>
    </lineage>
</organism>
<dbReference type="SUPFAM" id="SSF50630">
    <property type="entry name" value="Acid proteases"/>
    <property type="match status" value="1"/>
</dbReference>
<protein>
    <submittedName>
        <fullName evidence="1">RVP_2 domain-containing protein</fullName>
    </submittedName>
</protein>
<evidence type="ECO:0000313" key="2">
    <source>
        <dbReference type="Proteomes" id="UP000187406"/>
    </source>
</evidence>
<accession>A0A1Q3CHV1</accession>
<dbReference type="AlphaFoldDB" id="A0A1Q3CHV1"/>
<dbReference type="InterPro" id="IPR021109">
    <property type="entry name" value="Peptidase_aspartic_dom_sf"/>
</dbReference>